<proteinExistence type="predicted"/>
<dbReference type="PANTHER" id="PTHR37542:SF3">
    <property type="entry name" value="PRION-INHIBITION AND PROPAGATION HELO DOMAIN-CONTAINING PROTEIN"/>
    <property type="match status" value="1"/>
</dbReference>
<dbReference type="Gene3D" id="1.10.510.10">
    <property type="entry name" value="Transferase(Phosphotransferase) domain 1"/>
    <property type="match status" value="1"/>
</dbReference>
<dbReference type="SUPFAM" id="SSF56112">
    <property type="entry name" value="Protein kinase-like (PK-like)"/>
    <property type="match status" value="1"/>
</dbReference>
<dbReference type="PANTHER" id="PTHR37542">
    <property type="entry name" value="HELO DOMAIN-CONTAINING PROTEIN-RELATED"/>
    <property type="match status" value="1"/>
</dbReference>
<reference evidence="1" key="1">
    <citation type="journal article" date="2020" name="Stud. Mycol.">
        <title>101 Dothideomycetes genomes: a test case for predicting lifestyles and emergence of pathogens.</title>
        <authorList>
            <person name="Haridas S."/>
            <person name="Albert R."/>
            <person name="Binder M."/>
            <person name="Bloem J."/>
            <person name="Labutti K."/>
            <person name="Salamov A."/>
            <person name="Andreopoulos B."/>
            <person name="Baker S."/>
            <person name="Barry K."/>
            <person name="Bills G."/>
            <person name="Bluhm B."/>
            <person name="Cannon C."/>
            <person name="Castanera R."/>
            <person name="Culley D."/>
            <person name="Daum C."/>
            <person name="Ezra D."/>
            <person name="Gonzalez J."/>
            <person name="Henrissat B."/>
            <person name="Kuo A."/>
            <person name="Liang C."/>
            <person name="Lipzen A."/>
            <person name="Lutzoni F."/>
            <person name="Magnuson J."/>
            <person name="Mondo S."/>
            <person name="Nolan M."/>
            <person name="Ohm R."/>
            <person name="Pangilinan J."/>
            <person name="Park H.-J."/>
            <person name="Ramirez L."/>
            <person name="Alfaro M."/>
            <person name="Sun H."/>
            <person name="Tritt A."/>
            <person name="Yoshinaga Y."/>
            <person name="Zwiers L.-H."/>
            <person name="Turgeon B."/>
            <person name="Goodwin S."/>
            <person name="Spatafora J."/>
            <person name="Crous P."/>
            <person name="Grigoriev I."/>
        </authorList>
    </citation>
    <scope>NUCLEOTIDE SEQUENCE</scope>
    <source>
        <strain evidence="1">Tuck. ex Michener</strain>
    </source>
</reference>
<dbReference type="Proteomes" id="UP000800092">
    <property type="component" value="Unassembled WGS sequence"/>
</dbReference>
<evidence type="ECO:0008006" key="3">
    <source>
        <dbReference type="Google" id="ProtNLM"/>
    </source>
</evidence>
<dbReference type="OrthoDB" id="1911848at2759"/>
<accession>A0A6A6H1W3</accession>
<evidence type="ECO:0000313" key="1">
    <source>
        <dbReference type="EMBL" id="KAF2232015.1"/>
    </source>
</evidence>
<dbReference type="InterPro" id="IPR011009">
    <property type="entry name" value="Kinase-like_dom_sf"/>
</dbReference>
<protein>
    <recommendedName>
        <fullName evidence="3">Protein kinase domain-containing protein</fullName>
    </recommendedName>
</protein>
<dbReference type="AlphaFoldDB" id="A0A6A6H1W3"/>
<name>A0A6A6H1W3_VIRVR</name>
<evidence type="ECO:0000313" key="2">
    <source>
        <dbReference type="Proteomes" id="UP000800092"/>
    </source>
</evidence>
<dbReference type="EMBL" id="ML991820">
    <property type="protein sequence ID" value="KAF2232015.1"/>
    <property type="molecule type" value="Genomic_DNA"/>
</dbReference>
<organism evidence="1 2">
    <name type="scientific">Viridothelium virens</name>
    <name type="common">Speckled blister lichen</name>
    <name type="synonym">Trypethelium virens</name>
    <dbReference type="NCBI Taxonomy" id="1048519"/>
    <lineage>
        <taxon>Eukaryota</taxon>
        <taxon>Fungi</taxon>
        <taxon>Dikarya</taxon>
        <taxon>Ascomycota</taxon>
        <taxon>Pezizomycotina</taxon>
        <taxon>Dothideomycetes</taxon>
        <taxon>Dothideomycetes incertae sedis</taxon>
        <taxon>Trypetheliales</taxon>
        <taxon>Trypetheliaceae</taxon>
        <taxon>Viridothelium</taxon>
    </lineage>
</organism>
<gene>
    <name evidence="1" type="ORF">EV356DRAFT_518054</name>
</gene>
<sequence length="728" mass="82294">MAERPKDSLKFELNERLKTSIRSESYGYVKVLTLYWTEGEIGFREEAQEFGRFVQDIYGYDVEEFEIPTLMSAQSLRGVVLNSAVAAGKHAISSKTQSLLIIHYGGHGDKDDDKHAGQERRSVWAAYAVGGPTLEWYKIQEDLMDFDIDILLILDCCFASQAGRASDRRTGRILALAAAAKNEKTRLPGDDSYTQGIMREMKKLVLENGYTSTLELHQRLLSRKAGLQATPQYIPIRLGHRDNDIRLTSTTVTVSTSADVKVSGSLLRFVLRTENLDRETIQSLMTWLGSDVPVEVTGMEIEEVLVTTKGIHNFLKRARLEETPLSTAMDDSNWREITSAWDRVLDLFHQYDLNSGNDESKERKVLVQNRIESFLSQLRSRNDECLDAVEHSALAASDNLEDFIVDQAIEDPTLQNIGIADQLHLRRIIRSEDTWPGQEKLSGTSAVVAEYKPYSPSRDQSDMEALTARVSQLSALLKANKKTAFRSLRCCGWEDEPANNRFILYFEIPVRFQDPEPEYRSLSDLLKNPRNLGRPSLDARLKVAHILAKAVQSWHNIGWVHEGISSSHILFFVSHQIRAVVYDEPFLQGFDLARPNVAPSIGRYVDDITFNVYRHPARQGPSREGHRKVHDFYSLGVVLLELGLWQDANAIVMPKRGERLEVSTMQEKLQAAARDRLPHYAGVSYEKAVTACLSGQPAVEKDDRNESELAKTFKKLVIDELAQGVRII</sequence>
<keyword evidence="2" id="KW-1185">Reference proteome</keyword>